<dbReference type="InterPro" id="IPR047817">
    <property type="entry name" value="ABC2_TM_bact-type"/>
</dbReference>
<dbReference type="Gene3D" id="3.40.1710.10">
    <property type="entry name" value="abc type-2 transporter like domain"/>
    <property type="match status" value="1"/>
</dbReference>
<organism evidence="10 11">
    <name type="scientific">Ideonella oryzae</name>
    <dbReference type="NCBI Taxonomy" id="2937441"/>
    <lineage>
        <taxon>Bacteria</taxon>
        <taxon>Pseudomonadati</taxon>
        <taxon>Pseudomonadota</taxon>
        <taxon>Betaproteobacteria</taxon>
        <taxon>Burkholderiales</taxon>
        <taxon>Sphaerotilaceae</taxon>
        <taxon>Ideonella</taxon>
    </lineage>
</organism>
<dbReference type="InterPro" id="IPR051449">
    <property type="entry name" value="ABC-2_transporter_component"/>
</dbReference>
<evidence type="ECO:0000256" key="6">
    <source>
        <dbReference type="ARBA" id="ARBA00022989"/>
    </source>
</evidence>
<keyword evidence="5 8" id="KW-0812">Transmembrane</keyword>
<keyword evidence="3" id="KW-0813">Transport</keyword>
<accession>A0ABT1BG58</accession>
<comment type="caution">
    <text evidence="10">The sequence shown here is derived from an EMBL/GenBank/DDBJ whole genome shotgun (WGS) entry which is preliminary data.</text>
</comment>
<evidence type="ECO:0000256" key="7">
    <source>
        <dbReference type="ARBA" id="ARBA00023136"/>
    </source>
</evidence>
<evidence type="ECO:0000256" key="3">
    <source>
        <dbReference type="ARBA" id="ARBA00022448"/>
    </source>
</evidence>
<evidence type="ECO:0000256" key="4">
    <source>
        <dbReference type="ARBA" id="ARBA00022475"/>
    </source>
</evidence>
<dbReference type="EMBL" id="JAMXMC010000001">
    <property type="protein sequence ID" value="MCO5975111.1"/>
    <property type="molecule type" value="Genomic_DNA"/>
</dbReference>
<dbReference type="RefSeq" id="WP_252767556.1">
    <property type="nucleotide sequence ID" value="NZ_JAMXMC010000001.1"/>
</dbReference>
<feature type="transmembrane region" description="Helical" evidence="8">
    <location>
        <begin position="38"/>
        <end position="57"/>
    </location>
</feature>
<feature type="domain" description="ABC transmembrane type-2" evidence="9">
    <location>
        <begin position="147"/>
        <end position="383"/>
    </location>
</feature>
<keyword evidence="11" id="KW-1185">Reference proteome</keyword>
<gene>
    <name evidence="10" type="ORF">M0L44_00035</name>
</gene>
<feature type="transmembrane region" description="Helical" evidence="8">
    <location>
        <begin position="358"/>
        <end position="378"/>
    </location>
</feature>
<dbReference type="PANTHER" id="PTHR30294">
    <property type="entry name" value="MEMBRANE COMPONENT OF ABC TRANSPORTER YHHJ-RELATED"/>
    <property type="match status" value="1"/>
</dbReference>
<proteinExistence type="inferred from homology"/>
<protein>
    <submittedName>
        <fullName evidence="10">ABC transporter permease</fullName>
    </submittedName>
</protein>
<evidence type="ECO:0000256" key="8">
    <source>
        <dbReference type="SAM" id="Phobius"/>
    </source>
</evidence>
<comment type="similarity">
    <text evidence="2">Belongs to the ABC-2 integral membrane protein family.</text>
</comment>
<dbReference type="PANTHER" id="PTHR30294:SF47">
    <property type="entry name" value="INNER MEMBRANE TRANSPORT PERMEASE YHHJ"/>
    <property type="match status" value="1"/>
</dbReference>
<feature type="transmembrane region" description="Helical" evidence="8">
    <location>
        <begin position="301"/>
        <end position="319"/>
    </location>
</feature>
<dbReference type="Proteomes" id="UP001204851">
    <property type="component" value="Unassembled WGS sequence"/>
</dbReference>
<keyword evidence="4" id="KW-1003">Cell membrane</keyword>
<dbReference type="Pfam" id="PF12698">
    <property type="entry name" value="ABC2_membrane_3"/>
    <property type="match status" value="1"/>
</dbReference>
<evidence type="ECO:0000256" key="2">
    <source>
        <dbReference type="ARBA" id="ARBA00007783"/>
    </source>
</evidence>
<dbReference type="PROSITE" id="PS51012">
    <property type="entry name" value="ABC_TM2"/>
    <property type="match status" value="1"/>
</dbReference>
<feature type="transmembrane region" description="Helical" evidence="8">
    <location>
        <begin position="239"/>
        <end position="258"/>
    </location>
</feature>
<comment type="subcellular location">
    <subcellularLocation>
        <location evidence="1">Cell membrane</location>
        <topology evidence="1">Multi-pass membrane protein</topology>
    </subcellularLocation>
</comment>
<dbReference type="InterPro" id="IPR013525">
    <property type="entry name" value="ABC2_TM"/>
</dbReference>
<evidence type="ECO:0000313" key="11">
    <source>
        <dbReference type="Proteomes" id="UP001204851"/>
    </source>
</evidence>
<name>A0ABT1BG58_9BURK</name>
<evidence type="ECO:0000259" key="9">
    <source>
        <dbReference type="PROSITE" id="PS51012"/>
    </source>
</evidence>
<keyword evidence="6 8" id="KW-1133">Transmembrane helix</keyword>
<feature type="transmembrane region" description="Helical" evidence="8">
    <location>
        <begin position="270"/>
        <end position="294"/>
    </location>
</feature>
<evidence type="ECO:0000256" key="5">
    <source>
        <dbReference type="ARBA" id="ARBA00022692"/>
    </source>
</evidence>
<keyword evidence="7 8" id="KW-0472">Membrane</keyword>
<evidence type="ECO:0000256" key="1">
    <source>
        <dbReference type="ARBA" id="ARBA00004651"/>
    </source>
</evidence>
<evidence type="ECO:0000313" key="10">
    <source>
        <dbReference type="EMBL" id="MCO5975111.1"/>
    </source>
</evidence>
<reference evidence="10 11" key="1">
    <citation type="submission" date="2022-06" db="EMBL/GenBank/DDBJ databases">
        <title>Ideonella sp. NS12-5 Genome sequencing and assembly.</title>
        <authorList>
            <person name="Jung Y."/>
        </authorList>
    </citation>
    <scope>NUCLEOTIDE SEQUENCE [LARGE SCALE GENOMIC DNA]</scope>
    <source>
        <strain evidence="10 11">NS12-5</strain>
    </source>
</reference>
<sequence>MATPNAPAPHRPAWRRHLANVYRLGIKELWSLWRDPTMLVLIVYTFTVSVYVAATAVPETLHQAPIAILDEDQSALSQQIVSAFYPPHFRPPAMITRDQVDPGMDAGIYTFVLDIPPNFQRDVLAGRAPAAQLNIDATRMSQAFTGNGAVQQIVQDEVNEFVQRYRGGGTLPVELALRMRFNPALEGSWFGALMEVVNNVTMLSIILTGAALIREREHGTVEHLLVMPVTPGEIMLSKVWSMALVVVVASTLSLNLVIQGALKVPIEGSLVLFFFGTLLHLFATTSMGIFLATVARSMPQFGLLLILTLIPLQMLSGGTTPRESMPVFVQDLMLAAPTTHFTELSQAILYRGAGLEVVWVQFLALAVIGSVLFGLSLARFRRTISQMA</sequence>